<dbReference type="EMBL" id="LLXJ01013145">
    <property type="protein sequence ID" value="PKB91932.1"/>
    <property type="molecule type" value="Genomic_DNA"/>
</dbReference>
<feature type="region of interest" description="Disordered" evidence="1">
    <location>
        <begin position="1"/>
        <end position="24"/>
    </location>
</feature>
<sequence>KRITEIKRERNERKEKESISDKERTNEELLEKWIDEYEHLEKISKIEHSIIKAVDKAVTKLWRDRSSDQYKYSFKEFEKNLEIENWGTTDTGNHIAKPRIQKRTKRKRKEQKGDNGQFIWTNNQQKNRSQYKKKRAILRRRYR</sequence>
<dbReference type="Proteomes" id="UP000232722">
    <property type="component" value="Unassembled WGS sequence"/>
</dbReference>
<name>A0A2N0NBG8_9GLOM</name>
<feature type="region of interest" description="Disordered" evidence="1">
    <location>
        <begin position="87"/>
        <end position="143"/>
    </location>
</feature>
<reference evidence="2 3" key="2">
    <citation type="submission" date="2017-09" db="EMBL/GenBank/DDBJ databases">
        <title>Extensive intraspecific genome diversity in a model arbuscular mycorrhizal fungus.</title>
        <authorList>
            <person name="Chen E.C."/>
            <person name="Morin E."/>
            <person name="Beaudet D."/>
            <person name="Noel J."/>
            <person name="Ndikumana S."/>
            <person name="Charron P."/>
            <person name="St-Onge C."/>
            <person name="Giorgi J."/>
            <person name="Grigoriev I.V."/>
            <person name="Roux C."/>
            <person name="Martin F.M."/>
            <person name="Corradi N."/>
        </authorList>
    </citation>
    <scope>NUCLEOTIDE SEQUENCE [LARGE SCALE GENOMIC DNA]</scope>
    <source>
        <strain evidence="2 3">A5</strain>
    </source>
</reference>
<feature type="compositionally biased region" description="Polar residues" evidence="1">
    <location>
        <begin position="118"/>
        <end position="128"/>
    </location>
</feature>
<protein>
    <submittedName>
        <fullName evidence="2">Uncharacterized protein</fullName>
    </submittedName>
</protein>
<organism evidence="2 3">
    <name type="scientific">Rhizophagus irregularis</name>
    <dbReference type="NCBI Taxonomy" id="588596"/>
    <lineage>
        <taxon>Eukaryota</taxon>
        <taxon>Fungi</taxon>
        <taxon>Fungi incertae sedis</taxon>
        <taxon>Mucoromycota</taxon>
        <taxon>Glomeromycotina</taxon>
        <taxon>Glomeromycetes</taxon>
        <taxon>Glomerales</taxon>
        <taxon>Glomeraceae</taxon>
        <taxon>Rhizophagus</taxon>
    </lineage>
</organism>
<accession>A0A2N0NBG8</accession>
<dbReference type="AlphaFoldDB" id="A0A2N0NBG8"/>
<comment type="caution">
    <text evidence="2">The sequence shown here is derived from an EMBL/GenBank/DDBJ whole genome shotgun (WGS) entry which is preliminary data.</text>
</comment>
<evidence type="ECO:0000313" key="3">
    <source>
        <dbReference type="Proteomes" id="UP000232722"/>
    </source>
</evidence>
<reference evidence="2 3" key="1">
    <citation type="submission" date="2016-04" db="EMBL/GenBank/DDBJ databases">
        <title>Genome analyses suggest a sexual origin of heterokaryosis in a supposedly ancient asexual fungus.</title>
        <authorList>
            <person name="Ropars J."/>
            <person name="Sedzielewska K."/>
            <person name="Noel J."/>
            <person name="Charron P."/>
            <person name="Farinelli L."/>
            <person name="Marton T."/>
            <person name="Kruger M."/>
            <person name="Pelin A."/>
            <person name="Brachmann A."/>
            <person name="Corradi N."/>
        </authorList>
    </citation>
    <scope>NUCLEOTIDE SEQUENCE [LARGE SCALE GENOMIC DNA]</scope>
    <source>
        <strain evidence="2 3">A5</strain>
    </source>
</reference>
<feature type="non-terminal residue" evidence="2">
    <location>
        <position position="1"/>
    </location>
</feature>
<evidence type="ECO:0000256" key="1">
    <source>
        <dbReference type="SAM" id="MobiDB-lite"/>
    </source>
</evidence>
<proteinExistence type="predicted"/>
<evidence type="ECO:0000313" key="2">
    <source>
        <dbReference type="EMBL" id="PKB91932.1"/>
    </source>
</evidence>
<feature type="compositionally biased region" description="Basic residues" evidence="1">
    <location>
        <begin position="129"/>
        <end position="143"/>
    </location>
</feature>
<feature type="compositionally biased region" description="Basic residues" evidence="1">
    <location>
        <begin position="96"/>
        <end position="110"/>
    </location>
</feature>
<gene>
    <name evidence="2" type="ORF">RhiirA5_446887</name>
</gene>